<proteinExistence type="evidence at transcript level"/>
<dbReference type="Pfam" id="PF10241">
    <property type="entry name" value="KxDL"/>
    <property type="match status" value="1"/>
</dbReference>
<feature type="region of interest" description="Disordered" evidence="2">
    <location>
        <begin position="1"/>
        <end position="20"/>
    </location>
</feature>
<evidence type="ECO:0000256" key="2">
    <source>
        <dbReference type="SAM" id="MobiDB-lite"/>
    </source>
</evidence>
<dbReference type="OrthoDB" id="10258877at2759"/>
<protein>
    <recommendedName>
        <fullName evidence="3">KxDL domain-containing protein</fullName>
    </recommendedName>
</protein>
<organism evidence="4">
    <name type="scientific">Lotus japonicus</name>
    <name type="common">Lotus corniculatus var. japonicus</name>
    <dbReference type="NCBI Taxonomy" id="34305"/>
    <lineage>
        <taxon>Eukaryota</taxon>
        <taxon>Viridiplantae</taxon>
        <taxon>Streptophyta</taxon>
        <taxon>Embryophyta</taxon>
        <taxon>Tracheophyta</taxon>
        <taxon>Spermatophyta</taxon>
        <taxon>Magnoliopsida</taxon>
        <taxon>eudicotyledons</taxon>
        <taxon>Gunneridae</taxon>
        <taxon>Pentapetalae</taxon>
        <taxon>rosids</taxon>
        <taxon>fabids</taxon>
        <taxon>Fabales</taxon>
        <taxon>Fabaceae</taxon>
        <taxon>Papilionoideae</taxon>
        <taxon>50 kb inversion clade</taxon>
        <taxon>NPAAA clade</taxon>
        <taxon>Hologalegina</taxon>
        <taxon>robinioid clade</taxon>
        <taxon>Loteae</taxon>
        <taxon>Lotus</taxon>
    </lineage>
</organism>
<dbReference type="GO" id="GO:0099078">
    <property type="term" value="C:BORC complex"/>
    <property type="evidence" value="ECO:0007669"/>
    <property type="project" value="TreeGrafter"/>
</dbReference>
<dbReference type="GO" id="GO:0032418">
    <property type="term" value="P:lysosome localization"/>
    <property type="evidence" value="ECO:0007669"/>
    <property type="project" value="TreeGrafter"/>
</dbReference>
<dbReference type="EMBL" id="BT134420">
    <property type="protein sequence ID" value="AFK34215.1"/>
    <property type="molecule type" value="mRNA"/>
</dbReference>
<dbReference type="GeneID" id="130715089"/>
<feature type="domain" description="KxDL" evidence="3">
    <location>
        <begin position="26"/>
        <end position="110"/>
    </location>
</feature>
<dbReference type="KEGG" id="lja:130715089"/>
<dbReference type="PANTHER" id="PTHR13511:SF0">
    <property type="entry name" value="KXDL MOTIF-CONTAINING PROTEIN 1"/>
    <property type="match status" value="1"/>
</dbReference>
<comment type="similarity">
    <text evidence="1">Belongs to the KXD1 family.</text>
</comment>
<dbReference type="AlphaFoldDB" id="I3S1S3"/>
<dbReference type="PANTHER" id="PTHR13511">
    <property type="entry name" value="KXDL MOTIF-CONTAINING PROTEIN 1"/>
    <property type="match status" value="1"/>
</dbReference>
<dbReference type="InterPro" id="IPR039843">
    <property type="entry name" value="KXD1-like"/>
</dbReference>
<evidence type="ECO:0000256" key="1">
    <source>
        <dbReference type="ARBA" id="ARBA00005913"/>
    </source>
</evidence>
<accession>I3S1S3</accession>
<dbReference type="InterPro" id="IPR019371">
    <property type="entry name" value="KxDL_dom"/>
</dbReference>
<sequence>MSQKQSESESESESMRLGSEEVSREFKTLINSDDLQSLNHLQHTILGRLQDSNAVLSHFNEFSQNCFAEISGDIATNTRVLKSMKSDLDYIFLKLRNMKSKVLTIFPDAFPEDSMNEVVDRRPDLEVPK</sequence>
<reference evidence="4" key="1">
    <citation type="submission" date="2012-05" db="EMBL/GenBank/DDBJ databases">
        <authorList>
            <person name="Krishnakumar V."/>
            <person name="Cheung F."/>
            <person name="Xiao Y."/>
            <person name="Chan A."/>
            <person name="Moskal W.A."/>
            <person name="Town C.D."/>
        </authorList>
    </citation>
    <scope>NUCLEOTIDE SEQUENCE</scope>
</reference>
<evidence type="ECO:0000259" key="3">
    <source>
        <dbReference type="Pfam" id="PF10241"/>
    </source>
</evidence>
<name>I3S1S3_LOTJA</name>
<evidence type="ECO:0000313" key="4">
    <source>
        <dbReference type="EMBL" id="AFK34215.1"/>
    </source>
</evidence>
<dbReference type="RefSeq" id="XP_057421111.1">
    <property type="nucleotide sequence ID" value="XM_057565128.1"/>
</dbReference>